<keyword evidence="2" id="KW-1185">Reference proteome</keyword>
<feature type="non-terminal residue" evidence="1">
    <location>
        <position position="1"/>
    </location>
</feature>
<evidence type="ECO:0000313" key="2">
    <source>
        <dbReference type="Proteomes" id="UP001465976"/>
    </source>
</evidence>
<organism evidence="1 2">
    <name type="scientific">Marasmius crinis-equi</name>
    <dbReference type="NCBI Taxonomy" id="585013"/>
    <lineage>
        <taxon>Eukaryota</taxon>
        <taxon>Fungi</taxon>
        <taxon>Dikarya</taxon>
        <taxon>Basidiomycota</taxon>
        <taxon>Agaricomycotina</taxon>
        <taxon>Agaricomycetes</taxon>
        <taxon>Agaricomycetidae</taxon>
        <taxon>Agaricales</taxon>
        <taxon>Marasmiineae</taxon>
        <taxon>Marasmiaceae</taxon>
        <taxon>Marasmius</taxon>
    </lineage>
</organism>
<gene>
    <name evidence="1" type="ORF">V5O48_016999</name>
</gene>
<sequence length="95" mass="10827">TRMMRTSEIKPNNYDSSIQRGYEVLSSLRSELESKSHEGGDNVIWKVTIKKGSVAGITRLTDAQATRVQKRREDPQKPIERIGIVPEEMITSLRQ</sequence>
<comment type="caution">
    <text evidence="1">The sequence shown here is derived from an EMBL/GenBank/DDBJ whole genome shotgun (WGS) entry which is preliminary data.</text>
</comment>
<dbReference type="EMBL" id="JBAHYK010002453">
    <property type="protein sequence ID" value="KAL0565035.1"/>
    <property type="molecule type" value="Genomic_DNA"/>
</dbReference>
<protein>
    <submittedName>
        <fullName evidence="1">Uncharacterized protein</fullName>
    </submittedName>
</protein>
<accession>A0ABR3EQ67</accession>
<reference evidence="1 2" key="1">
    <citation type="submission" date="2024-02" db="EMBL/GenBank/DDBJ databases">
        <title>A draft genome for the cacao thread blight pathogen Marasmius crinis-equi.</title>
        <authorList>
            <person name="Cohen S.P."/>
            <person name="Baruah I.K."/>
            <person name="Amoako-Attah I."/>
            <person name="Bukari Y."/>
            <person name="Meinhardt L.W."/>
            <person name="Bailey B.A."/>
        </authorList>
    </citation>
    <scope>NUCLEOTIDE SEQUENCE [LARGE SCALE GENOMIC DNA]</scope>
    <source>
        <strain evidence="1 2">GH-76</strain>
    </source>
</reference>
<evidence type="ECO:0000313" key="1">
    <source>
        <dbReference type="EMBL" id="KAL0565035.1"/>
    </source>
</evidence>
<proteinExistence type="predicted"/>
<name>A0ABR3EQ67_9AGAR</name>
<dbReference type="Proteomes" id="UP001465976">
    <property type="component" value="Unassembled WGS sequence"/>
</dbReference>